<dbReference type="AlphaFoldDB" id="A0AAW3ZWY0"/>
<gene>
    <name evidence="5" type="ORF">CCAL9337_08470</name>
</gene>
<keyword evidence="2" id="KW-0255">Endonuclease</keyword>
<dbReference type="Pfam" id="PF00565">
    <property type="entry name" value="SNase"/>
    <property type="match status" value="1"/>
</dbReference>
<dbReference type="SMART" id="SM00318">
    <property type="entry name" value="SNc"/>
    <property type="match status" value="1"/>
</dbReference>
<evidence type="ECO:0000256" key="1">
    <source>
        <dbReference type="ARBA" id="ARBA00022722"/>
    </source>
</evidence>
<evidence type="ECO:0000313" key="6">
    <source>
        <dbReference type="Proteomes" id="UP000650616"/>
    </source>
</evidence>
<organism evidence="5 6">
    <name type="scientific">Campylobacter californiensis</name>
    <dbReference type="NCBI Taxonomy" id="1032243"/>
    <lineage>
        <taxon>Bacteria</taxon>
        <taxon>Pseudomonadati</taxon>
        <taxon>Campylobacterota</taxon>
        <taxon>Epsilonproteobacteria</taxon>
        <taxon>Campylobacterales</taxon>
        <taxon>Campylobacteraceae</taxon>
        <taxon>Campylobacter</taxon>
    </lineage>
</organism>
<dbReference type="InterPro" id="IPR016071">
    <property type="entry name" value="Staphylococal_nuclease_OB-fold"/>
</dbReference>
<proteinExistence type="predicted"/>
<feature type="domain" description="TNase-like" evidence="4">
    <location>
        <begin position="29"/>
        <end position="148"/>
    </location>
</feature>
<dbReference type="GO" id="GO:0016787">
    <property type="term" value="F:hydrolase activity"/>
    <property type="evidence" value="ECO:0007669"/>
    <property type="project" value="UniProtKB-KW"/>
</dbReference>
<evidence type="ECO:0000256" key="2">
    <source>
        <dbReference type="ARBA" id="ARBA00022759"/>
    </source>
</evidence>
<dbReference type="Gene3D" id="2.40.50.90">
    <property type="match status" value="1"/>
</dbReference>
<name>A0AAW3ZWY0_9BACT</name>
<dbReference type="SUPFAM" id="SSF50199">
    <property type="entry name" value="Staphylococcal nuclease"/>
    <property type="match status" value="1"/>
</dbReference>
<dbReference type="GO" id="GO:0003676">
    <property type="term" value="F:nucleic acid binding"/>
    <property type="evidence" value="ECO:0007669"/>
    <property type="project" value="InterPro"/>
</dbReference>
<dbReference type="Proteomes" id="UP000650616">
    <property type="component" value="Unassembled WGS sequence"/>
</dbReference>
<accession>A0AAW3ZWY0</accession>
<dbReference type="EMBL" id="LIWG01000013">
    <property type="protein sequence ID" value="MBE3608751.1"/>
    <property type="molecule type" value="Genomic_DNA"/>
</dbReference>
<keyword evidence="1" id="KW-0540">Nuclease</keyword>
<reference evidence="5 6" key="1">
    <citation type="submission" date="2015-08" db="EMBL/GenBank/DDBJ databases">
        <title>Comparative genomics of the Campylobacter concisus group.</title>
        <authorList>
            <person name="Yee E."/>
            <person name="Chapman M.H."/>
            <person name="Huynh S."/>
            <person name="Bono J.L."/>
            <person name="On S.L."/>
            <person name="St Leger J."/>
            <person name="Foster G."/>
            <person name="Parker C.T."/>
            <person name="Miller W.G."/>
        </authorList>
    </citation>
    <scope>NUCLEOTIDE SEQUENCE [LARGE SCALE GENOMIC DNA]</scope>
    <source>
        <strain evidence="5 6">RM9337</strain>
    </source>
</reference>
<dbReference type="PANTHER" id="PTHR12302:SF3">
    <property type="entry name" value="SERINE_THREONINE-PROTEIN KINASE 31"/>
    <property type="match status" value="1"/>
</dbReference>
<dbReference type="PROSITE" id="PS01123">
    <property type="entry name" value="TNASE_1"/>
    <property type="match status" value="1"/>
</dbReference>
<keyword evidence="3" id="KW-0378">Hydrolase</keyword>
<evidence type="ECO:0000259" key="4">
    <source>
        <dbReference type="PROSITE" id="PS50830"/>
    </source>
</evidence>
<dbReference type="PANTHER" id="PTHR12302">
    <property type="entry name" value="EBNA2 BINDING PROTEIN P100"/>
    <property type="match status" value="1"/>
</dbReference>
<evidence type="ECO:0000313" key="5">
    <source>
        <dbReference type="EMBL" id="MBE3608751.1"/>
    </source>
</evidence>
<dbReference type="InterPro" id="IPR035437">
    <property type="entry name" value="SNase_OB-fold_sf"/>
</dbReference>
<sequence length="161" mass="18445">MPRYGKALKTITLIIVILLSSLIAQAKPLPLSGKVIKVSDGDTITVLTPQKRQVKVRLHGIDAPEKKQAYGNKSRQFLSNLVAGKEVEVKEKGKDRYKRVLGVVYYNEQDINAQMVLNGYAWAYVKFSKDYARQEREARENKRGLWQDINAIPPWEFRIDN</sequence>
<dbReference type="InterPro" id="IPR002071">
    <property type="entry name" value="Thermonucl_AS"/>
</dbReference>
<dbReference type="CDD" id="cd00175">
    <property type="entry name" value="SNc"/>
    <property type="match status" value="1"/>
</dbReference>
<keyword evidence="6" id="KW-1185">Reference proteome</keyword>
<dbReference type="GO" id="GO:0004519">
    <property type="term" value="F:endonuclease activity"/>
    <property type="evidence" value="ECO:0007669"/>
    <property type="project" value="UniProtKB-KW"/>
</dbReference>
<comment type="caution">
    <text evidence="5">The sequence shown here is derived from an EMBL/GenBank/DDBJ whole genome shotgun (WGS) entry which is preliminary data.</text>
</comment>
<evidence type="ECO:0000256" key="3">
    <source>
        <dbReference type="ARBA" id="ARBA00022801"/>
    </source>
</evidence>
<protein>
    <submittedName>
        <fullName evidence="5">Thermonuclease family protein</fullName>
    </submittedName>
</protein>
<dbReference type="PROSITE" id="PS50830">
    <property type="entry name" value="TNASE_3"/>
    <property type="match status" value="1"/>
</dbReference>